<comment type="similarity">
    <text evidence="1">Belongs to the cytochrome b5 family. MAPR subfamily.</text>
</comment>
<reference evidence="4" key="2">
    <citation type="submission" date="2021-01" db="EMBL/GenBank/DDBJ databases">
        <authorList>
            <person name="Schikora-Tamarit M.A."/>
        </authorList>
    </citation>
    <scope>NUCLEOTIDE SEQUENCE</scope>
    <source>
        <strain evidence="4">CBS2887</strain>
    </source>
</reference>
<dbReference type="GO" id="GO:0012505">
    <property type="term" value="C:endomembrane system"/>
    <property type="evidence" value="ECO:0007669"/>
    <property type="project" value="TreeGrafter"/>
</dbReference>
<feature type="region of interest" description="Disordered" evidence="2">
    <location>
        <begin position="1"/>
        <end position="27"/>
    </location>
</feature>
<feature type="domain" description="Cytochrome b5 heme-binding" evidence="3">
    <location>
        <begin position="38"/>
        <end position="139"/>
    </location>
</feature>
<dbReference type="SUPFAM" id="SSF55856">
    <property type="entry name" value="Cytochrome b5-like heme/steroid binding domain"/>
    <property type="match status" value="1"/>
</dbReference>
<dbReference type="FunFam" id="3.10.120.10:FF:000003">
    <property type="entry name" value="membrane-associated progesterone receptor component 1"/>
    <property type="match status" value="1"/>
</dbReference>
<evidence type="ECO:0000313" key="5">
    <source>
        <dbReference type="Proteomes" id="UP000774326"/>
    </source>
</evidence>
<accession>A0A9P8TRS4</accession>
<gene>
    <name evidence="4" type="ORF">WICPIJ_000467</name>
</gene>
<dbReference type="AlphaFoldDB" id="A0A9P8TRS4"/>
<organism evidence="4 5">
    <name type="scientific">Wickerhamomyces pijperi</name>
    <name type="common">Yeast</name>
    <name type="synonym">Pichia pijperi</name>
    <dbReference type="NCBI Taxonomy" id="599730"/>
    <lineage>
        <taxon>Eukaryota</taxon>
        <taxon>Fungi</taxon>
        <taxon>Dikarya</taxon>
        <taxon>Ascomycota</taxon>
        <taxon>Saccharomycotina</taxon>
        <taxon>Saccharomycetes</taxon>
        <taxon>Phaffomycetales</taxon>
        <taxon>Wickerhamomycetaceae</taxon>
        <taxon>Wickerhamomyces</taxon>
    </lineage>
</organism>
<keyword evidence="5" id="KW-1185">Reference proteome</keyword>
<feature type="compositionally biased region" description="Low complexity" evidence="2">
    <location>
        <begin position="7"/>
        <end position="19"/>
    </location>
</feature>
<dbReference type="Gene3D" id="3.10.120.10">
    <property type="entry name" value="Cytochrome b5-like heme/steroid binding domain"/>
    <property type="match status" value="1"/>
</dbReference>
<dbReference type="GO" id="GO:0016020">
    <property type="term" value="C:membrane"/>
    <property type="evidence" value="ECO:0007669"/>
    <property type="project" value="TreeGrafter"/>
</dbReference>
<proteinExistence type="inferred from homology"/>
<comment type="caution">
    <text evidence="4">The sequence shown here is derived from an EMBL/GenBank/DDBJ whole genome shotgun (WGS) entry which is preliminary data.</text>
</comment>
<evidence type="ECO:0000259" key="3">
    <source>
        <dbReference type="SMART" id="SM01117"/>
    </source>
</evidence>
<dbReference type="OrthoDB" id="899at2759"/>
<dbReference type="SMART" id="SM01117">
    <property type="entry name" value="Cyt-b5"/>
    <property type="match status" value="1"/>
</dbReference>
<reference evidence="4" key="1">
    <citation type="journal article" date="2021" name="Open Biol.">
        <title>Shared evolutionary footprints suggest mitochondrial oxidative damage underlies multiple complex I losses in fungi.</title>
        <authorList>
            <person name="Schikora-Tamarit M.A."/>
            <person name="Marcet-Houben M."/>
            <person name="Nosek J."/>
            <person name="Gabaldon T."/>
        </authorList>
    </citation>
    <scope>NUCLEOTIDE SEQUENCE</scope>
    <source>
        <strain evidence="4">CBS2887</strain>
    </source>
</reference>
<evidence type="ECO:0000256" key="2">
    <source>
        <dbReference type="SAM" id="MobiDB-lite"/>
    </source>
</evidence>
<dbReference type="EMBL" id="JAEUBG010000295">
    <property type="protein sequence ID" value="KAH3688546.1"/>
    <property type="molecule type" value="Genomic_DNA"/>
</dbReference>
<sequence>MTEQETSHTTTDSSSNSNSKFTPKIPVKLNPPDFTTKFSKTELLQYNGKSPEVDYKRYIAIKNHIFDVTSNEQMYGDGKSYSVFCGYDCSRALGLSSLKKQDIVDKCGQFDDYTERQWKVLNDWYLFFEKRYNIVGVLQDDTK</sequence>
<dbReference type="PANTHER" id="PTHR10281">
    <property type="entry name" value="MEMBRANE-ASSOCIATED PROGESTERONE RECEPTOR COMPONENT-RELATED"/>
    <property type="match status" value="1"/>
</dbReference>
<dbReference type="PANTHER" id="PTHR10281:SF76">
    <property type="entry name" value="CALCUTTA CUP-RELATED"/>
    <property type="match status" value="1"/>
</dbReference>
<dbReference type="InterPro" id="IPR001199">
    <property type="entry name" value="Cyt_B5-like_heme/steroid-bd"/>
</dbReference>
<dbReference type="Proteomes" id="UP000774326">
    <property type="component" value="Unassembled WGS sequence"/>
</dbReference>
<name>A0A9P8TRS4_WICPI</name>
<protein>
    <recommendedName>
        <fullName evidence="3">Cytochrome b5 heme-binding domain-containing protein</fullName>
    </recommendedName>
</protein>
<dbReference type="InterPro" id="IPR036400">
    <property type="entry name" value="Cyt_B5-like_heme/steroid_sf"/>
</dbReference>
<evidence type="ECO:0000313" key="4">
    <source>
        <dbReference type="EMBL" id="KAH3688546.1"/>
    </source>
</evidence>
<dbReference type="GO" id="GO:0020037">
    <property type="term" value="F:heme binding"/>
    <property type="evidence" value="ECO:0007669"/>
    <property type="project" value="UniProtKB-ARBA"/>
</dbReference>
<evidence type="ECO:0000256" key="1">
    <source>
        <dbReference type="ARBA" id="ARBA00038357"/>
    </source>
</evidence>
<dbReference type="InterPro" id="IPR050577">
    <property type="entry name" value="MAPR/NEUFC/NENF-like"/>
</dbReference>